<feature type="compositionally biased region" description="Low complexity" evidence="12">
    <location>
        <begin position="313"/>
        <end position="334"/>
    </location>
</feature>
<dbReference type="InterPro" id="IPR000194">
    <property type="entry name" value="ATPase_F1/V1/A1_a/bsu_nucl-bd"/>
</dbReference>
<dbReference type="InterPro" id="IPR003593">
    <property type="entry name" value="AAA+_ATPase"/>
</dbReference>
<dbReference type="CDD" id="cd01128">
    <property type="entry name" value="rho_factor_C"/>
    <property type="match status" value="1"/>
</dbReference>
<protein>
    <recommendedName>
        <fullName evidence="9 10">Transcription termination factor Rho</fullName>
        <ecNumber evidence="9 10">3.6.4.-</ecNumber>
    </recommendedName>
    <alternativeName>
        <fullName evidence="9">ATP-dependent helicase Rho</fullName>
    </alternativeName>
</protein>
<dbReference type="InterPro" id="IPR004665">
    <property type="entry name" value="Term_rho"/>
</dbReference>
<feature type="compositionally biased region" description="Low complexity" evidence="12">
    <location>
        <begin position="143"/>
        <end position="157"/>
    </location>
</feature>
<keyword evidence="3 9" id="KW-0378">Hydrolase</keyword>
<feature type="compositionally biased region" description="Low complexity" evidence="12">
    <location>
        <begin position="255"/>
        <end position="278"/>
    </location>
</feature>
<proteinExistence type="inferred from homology"/>
<keyword evidence="5 9" id="KW-0067">ATP-binding</keyword>
<feature type="compositionally biased region" description="Low complexity" evidence="12">
    <location>
        <begin position="286"/>
        <end position="304"/>
    </location>
</feature>
<dbReference type="Gene3D" id="3.40.50.300">
    <property type="entry name" value="P-loop containing nucleotide triphosphate hydrolases"/>
    <property type="match status" value="1"/>
</dbReference>
<dbReference type="PROSITE" id="PS51856">
    <property type="entry name" value="RHO_RNA_BD"/>
    <property type="match status" value="1"/>
</dbReference>
<gene>
    <name evidence="9" type="primary">rho</name>
    <name evidence="14" type="ORF">C8E83_0891</name>
</gene>
<dbReference type="GO" id="GO:0016787">
    <property type="term" value="F:hydrolase activity"/>
    <property type="evidence" value="ECO:0007669"/>
    <property type="project" value="UniProtKB-KW"/>
</dbReference>
<dbReference type="SUPFAM" id="SSF52540">
    <property type="entry name" value="P-loop containing nucleoside triphosphate hydrolases"/>
    <property type="match status" value="1"/>
</dbReference>
<keyword evidence="2 9" id="KW-0547">Nucleotide-binding</keyword>
<feature type="compositionally biased region" description="Low complexity" evidence="12">
    <location>
        <begin position="169"/>
        <end position="192"/>
    </location>
</feature>
<dbReference type="InterPro" id="IPR041703">
    <property type="entry name" value="Rho_factor_ATP-bd"/>
</dbReference>
<reference evidence="14 15" key="1">
    <citation type="submission" date="2018-10" db="EMBL/GenBank/DDBJ databases">
        <title>Sequencing the genomes of 1000 actinobacteria strains.</title>
        <authorList>
            <person name="Klenk H.-P."/>
        </authorList>
    </citation>
    <scope>NUCLEOTIDE SEQUENCE [LARGE SCALE GENOMIC DNA]</scope>
    <source>
        <strain evidence="14 15">DSM 17894</strain>
    </source>
</reference>
<accession>A0A495ICQ9</accession>
<dbReference type="SUPFAM" id="SSF68912">
    <property type="entry name" value="Rho N-terminal domain-like"/>
    <property type="match status" value="1"/>
</dbReference>
<keyword evidence="15" id="KW-1185">Reference proteome</keyword>
<name>A0A495ICQ9_9MICO</name>
<feature type="compositionally biased region" description="Low complexity" evidence="12">
    <location>
        <begin position="222"/>
        <end position="234"/>
    </location>
</feature>
<dbReference type="Pfam" id="PF07498">
    <property type="entry name" value="Rho_N"/>
    <property type="match status" value="1"/>
</dbReference>
<dbReference type="EMBL" id="RBKS01000001">
    <property type="protein sequence ID" value="RKR73794.1"/>
    <property type="molecule type" value="Genomic_DNA"/>
</dbReference>
<feature type="compositionally biased region" description="Low complexity" evidence="12">
    <location>
        <begin position="95"/>
        <end position="107"/>
    </location>
</feature>
<dbReference type="SUPFAM" id="SSF50249">
    <property type="entry name" value="Nucleic acid-binding proteins"/>
    <property type="match status" value="1"/>
</dbReference>
<comment type="function">
    <text evidence="9">Facilitates transcription termination by a mechanism that involves Rho binding to the nascent RNA, activation of Rho's RNA-dependent ATPase activity, and release of the mRNA from the DNA template.</text>
</comment>
<feature type="compositionally biased region" description="Basic and acidic residues" evidence="12">
    <location>
        <begin position="202"/>
        <end position="221"/>
    </location>
</feature>
<feature type="region of interest" description="Disordered" evidence="12">
    <location>
        <begin position="49"/>
        <end position="362"/>
    </location>
</feature>
<dbReference type="GO" id="GO:0003723">
    <property type="term" value="F:RNA binding"/>
    <property type="evidence" value="ECO:0007669"/>
    <property type="project" value="UniProtKB-UniRule"/>
</dbReference>
<dbReference type="NCBIfam" id="NF006886">
    <property type="entry name" value="PRK09376.1"/>
    <property type="match status" value="1"/>
</dbReference>
<feature type="domain" description="Rho RNA-BD" evidence="13">
    <location>
        <begin position="369"/>
        <end position="447"/>
    </location>
</feature>
<evidence type="ECO:0000256" key="11">
    <source>
        <dbReference type="PROSITE-ProRule" id="PRU01203"/>
    </source>
</evidence>
<dbReference type="PANTHER" id="PTHR46425:SF1">
    <property type="entry name" value="TRANSCRIPTION TERMINATION FACTOR RHO"/>
    <property type="match status" value="1"/>
</dbReference>
<dbReference type="Pfam" id="PF07497">
    <property type="entry name" value="Rho_RNA_bind"/>
    <property type="match status" value="1"/>
</dbReference>
<evidence type="ECO:0000313" key="15">
    <source>
        <dbReference type="Proteomes" id="UP000280008"/>
    </source>
</evidence>
<evidence type="ECO:0000259" key="13">
    <source>
        <dbReference type="PROSITE" id="PS51856"/>
    </source>
</evidence>
<dbReference type="Proteomes" id="UP000280008">
    <property type="component" value="Unassembled WGS sequence"/>
</dbReference>
<feature type="binding site" evidence="9">
    <location>
        <position position="533"/>
    </location>
    <ligand>
        <name>ATP</name>
        <dbReference type="ChEBI" id="CHEBI:30616"/>
    </ligand>
</feature>
<organism evidence="14 15">
    <name type="scientific">Frondihabitans australicus</name>
    <dbReference type="NCBI Taxonomy" id="386892"/>
    <lineage>
        <taxon>Bacteria</taxon>
        <taxon>Bacillati</taxon>
        <taxon>Actinomycetota</taxon>
        <taxon>Actinomycetes</taxon>
        <taxon>Micrococcales</taxon>
        <taxon>Microbacteriaceae</taxon>
        <taxon>Frondihabitans</taxon>
    </lineage>
</organism>
<dbReference type="InterPro" id="IPR027417">
    <property type="entry name" value="P-loop_NTPase"/>
</dbReference>
<keyword evidence="6 9" id="KW-0694">RNA-binding</keyword>
<comment type="subunit">
    <text evidence="9">Homohexamer. The homohexamer assembles into an open ring structure.</text>
</comment>
<comment type="caution">
    <text evidence="9">Lacks conserved residue(s) required for the propagation of feature annotation.</text>
</comment>
<dbReference type="Pfam" id="PF00006">
    <property type="entry name" value="ATP-synt_ab"/>
    <property type="match status" value="1"/>
</dbReference>
<dbReference type="AlphaFoldDB" id="A0A495ICQ9"/>
<keyword evidence="8 9" id="KW-0804">Transcription</keyword>
<dbReference type="PANTHER" id="PTHR46425">
    <property type="entry name" value="TRANSCRIPTION TERMINATION FACTOR RHO"/>
    <property type="match status" value="1"/>
</dbReference>
<comment type="similarity">
    <text evidence="9 11">Belongs to the Rho family.</text>
</comment>
<evidence type="ECO:0000313" key="14">
    <source>
        <dbReference type="EMBL" id="RKR73794.1"/>
    </source>
</evidence>
<dbReference type="HAMAP" id="MF_01884">
    <property type="entry name" value="Rho"/>
    <property type="match status" value="1"/>
</dbReference>
<dbReference type="SMART" id="SM00959">
    <property type="entry name" value="Rho_N"/>
    <property type="match status" value="1"/>
</dbReference>
<evidence type="ECO:0000256" key="7">
    <source>
        <dbReference type="ARBA" id="ARBA00023015"/>
    </source>
</evidence>
<dbReference type="GO" id="GO:0006353">
    <property type="term" value="P:DNA-templated transcription termination"/>
    <property type="evidence" value="ECO:0007669"/>
    <property type="project" value="UniProtKB-UniRule"/>
</dbReference>
<dbReference type="InterPro" id="IPR036269">
    <property type="entry name" value="Rho_N_sf"/>
</dbReference>
<dbReference type="InterPro" id="IPR011113">
    <property type="entry name" value="Rho_RNA-bd"/>
</dbReference>
<dbReference type="GO" id="GO:0005524">
    <property type="term" value="F:ATP binding"/>
    <property type="evidence" value="ECO:0007669"/>
    <property type="project" value="UniProtKB-UniRule"/>
</dbReference>
<dbReference type="SMART" id="SM00357">
    <property type="entry name" value="CSP"/>
    <property type="match status" value="1"/>
</dbReference>
<keyword evidence="4 9" id="KW-0347">Helicase</keyword>
<evidence type="ECO:0000256" key="12">
    <source>
        <dbReference type="SAM" id="MobiDB-lite"/>
    </source>
</evidence>
<feature type="compositionally biased region" description="Basic residues" evidence="12">
    <location>
        <begin position="341"/>
        <end position="352"/>
    </location>
</feature>
<dbReference type="InterPro" id="IPR012340">
    <property type="entry name" value="NA-bd_OB-fold"/>
</dbReference>
<feature type="binding site" evidence="9">
    <location>
        <begin position="502"/>
        <end position="507"/>
    </location>
    <ligand>
        <name>ATP</name>
        <dbReference type="ChEBI" id="CHEBI:30616"/>
    </ligand>
</feature>
<dbReference type="InterPro" id="IPR011129">
    <property type="entry name" value="CSD"/>
</dbReference>
<dbReference type="GO" id="GO:0008186">
    <property type="term" value="F:ATP-dependent activity, acting on RNA"/>
    <property type="evidence" value="ECO:0007669"/>
    <property type="project" value="UniProtKB-UniRule"/>
</dbReference>
<evidence type="ECO:0000256" key="4">
    <source>
        <dbReference type="ARBA" id="ARBA00022806"/>
    </source>
</evidence>
<dbReference type="InterPro" id="IPR011112">
    <property type="entry name" value="Rho-like_N"/>
</dbReference>
<dbReference type="GO" id="GO:0004386">
    <property type="term" value="F:helicase activity"/>
    <property type="evidence" value="ECO:0007669"/>
    <property type="project" value="UniProtKB-UniRule"/>
</dbReference>
<evidence type="ECO:0000256" key="9">
    <source>
        <dbReference type="HAMAP-Rule" id="MF_01884"/>
    </source>
</evidence>
<dbReference type="Gene3D" id="2.40.50.140">
    <property type="entry name" value="Nucleic acid-binding proteins"/>
    <property type="match status" value="1"/>
</dbReference>
<keyword evidence="1 9" id="KW-0806">Transcription termination</keyword>
<feature type="compositionally biased region" description="Low complexity" evidence="12">
    <location>
        <begin position="49"/>
        <end position="86"/>
    </location>
</feature>
<dbReference type="RefSeq" id="WP_121368621.1">
    <property type="nucleotide sequence ID" value="NZ_RBKS01000001.1"/>
</dbReference>
<sequence length="749" mass="79807">MTDITTDQTADLTSRRLPELQALASTLGISGISKLRKGDLVAAIVAAQSSAGDAAAEQPAAAAPEAAAEQAAPEATAAEAPAAEAPARAKRAPRRATSTSTAPVAAADHSHQGESGVQPLLDLPTETPVSVEAEAAEADTDSEVVSGDSAAASTGGSNRRRRGSRRATDQTVAAEQAAAPAGESAAPATPAQIDLDLPPRQSRADRTRAEQARLREQREAEAAASAAVDSAADAQHGSAQQGKDAQGKDTQNKEAQGNSQQGNGNQAEAQGDQPTGGSRRSRNRNRGGNQNQQNQQNQQAGQAAEGDDESRKQGGNQQPQQNGGNQSQAAAQQAEGEGRSARSRQRDRKRGRSNQNDDFEPEITEDDVLIPVAGILDVLDNYAFVRTTGYLPGASDVYVSLGQVKKYHLRKGDAIVGAIRQPREGDNQQGRQKYNAIVRIDSINGQTIDDASKRVEFSKLTPLYPQERLRLETDASKLSTRIIDLVSPIGKGQRGLIVSPPKAGKTLVLQAIANAIAQNNPEVHLMVVLVDERPEEVTDMQRTVKGEVIASTFDRPAEDHTTVAELAIERAKRLVELGHDVVVLLDSITRLGRAYNLSTPASGRVLSGGVDSSALYPPKRFFGAARNIENGGSLTILATALVETGSKMDEVIFEEFKGTGNMELRLSRHLADKRIFPAVDVNASGTRREEMLLSPDEVKITWRLRRALAGLDQQQALEIILRNLKETQSNTEFLVQVQKSVPAASGHQE</sequence>
<evidence type="ECO:0000256" key="2">
    <source>
        <dbReference type="ARBA" id="ARBA00022741"/>
    </source>
</evidence>
<comment type="caution">
    <text evidence="14">The sequence shown here is derived from an EMBL/GenBank/DDBJ whole genome shotgun (WGS) entry which is preliminary data.</text>
</comment>
<dbReference type="Gene3D" id="1.10.720.10">
    <property type="match status" value="1"/>
</dbReference>
<evidence type="ECO:0000256" key="8">
    <source>
        <dbReference type="ARBA" id="ARBA00023163"/>
    </source>
</evidence>
<dbReference type="EC" id="3.6.4.-" evidence="9 10"/>
<evidence type="ECO:0000256" key="5">
    <source>
        <dbReference type="ARBA" id="ARBA00022840"/>
    </source>
</evidence>
<feature type="binding site" evidence="9">
    <location>
        <begin position="490"/>
        <end position="495"/>
    </location>
    <ligand>
        <name>ATP</name>
        <dbReference type="ChEBI" id="CHEBI:30616"/>
    </ligand>
</feature>
<evidence type="ECO:0000256" key="3">
    <source>
        <dbReference type="ARBA" id="ARBA00022801"/>
    </source>
</evidence>
<evidence type="ECO:0000256" key="10">
    <source>
        <dbReference type="NCBIfam" id="TIGR00767"/>
    </source>
</evidence>
<evidence type="ECO:0000256" key="6">
    <source>
        <dbReference type="ARBA" id="ARBA00022884"/>
    </source>
</evidence>
<dbReference type="OrthoDB" id="9805197at2"/>
<dbReference type="SMART" id="SM00382">
    <property type="entry name" value="AAA"/>
    <property type="match status" value="1"/>
</dbReference>
<dbReference type="NCBIfam" id="TIGR00767">
    <property type="entry name" value="rho"/>
    <property type="match status" value="1"/>
</dbReference>
<keyword evidence="7 9" id="KW-0805">Transcription regulation</keyword>
<evidence type="ECO:0000256" key="1">
    <source>
        <dbReference type="ARBA" id="ARBA00022472"/>
    </source>
</evidence>